<sequence length="364" mass="39856">MSDQALLNPVKLGRYNLPNRVAMSPLTRNRATNPEHAPTELHTTYYTQRAGAGLIITEASQISPQGVGYPNTPGIYSDAQVAGWRHVTDAVHAAGGHIFCQLWHVGRISLPDFHAGELPVAPSAVNPETTLYAPDFSQKPTVTPRALDHSEIKGIIEDYVRAARCALEAGFDGIEVHAANGYLLNQFLIDSSNQRTDEYGGNIENRARIVFEVLDAVTAIWGADRVGIRLSPSGLFNIGAGSDNRAQFDYVIERLNDYALAYLHLMEPFAPVDEMPNMVPHVAQHYRPRYHGTLMINNGFDQARGNEVIAQGHADLVAYGRLFISNPDLPARFATGAPLAEPDQDTFYVGGEKGYIDYPAYVAA</sequence>
<evidence type="ECO:0000259" key="4">
    <source>
        <dbReference type="Pfam" id="PF00724"/>
    </source>
</evidence>
<dbReference type="EMBL" id="CP017415">
    <property type="protein sequence ID" value="AOU99502.1"/>
    <property type="molecule type" value="Genomic_DNA"/>
</dbReference>
<dbReference type="CDD" id="cd02933">
    <property type="entry name" value="OYE_like_FMN"/>
    <property type="match status" value="1"/>
</dbReference>
<dbReference type="GO" id="GO:0005829">
    <property type="term" value="C:cytosol"/>
    <property type="evidence" value="ECO:0007669"/>
    <property type="project" value="TreeGrafter"/>
</dbReference>
<evidence type="ECO:0000313" key="6">
    <source>
        <dbReference type="Proteomes" id="UP000095401"/>
    </source>
</evidence>
<keyword evidence="3" id="KW-0560">Oxidoreductase</keyword>
<evidence type="ECO:0000313" key="5">
    <source>
        <dbReference type="EMBL" id="AOU99502.1"/>
    </source>
</evidence>
<dbReference type="PANTHER" id="PTHR22893">
    <property type="entry name" value="NADH OXIDOREDUCTASE-RELATED"/>
    <property type="match status" value="1"/>
</dbReference>
<gene>
    <name evidence="5" type="ORF">BI364_03130</name>
</gene>
<name>A0A1D8ISL5_9GAMM</name>
<dbReference type="AlphaFoldDB" id="A0A1D8ISL5"/>
<comment type="cofactor">
    <cofactor evidence="1">
        <name>FMN</name>
        <dbReference type="ChEBI" id="CHEBI:58210"/>
    </cofactor>
</comment>
<reference evidence="6" key="1">
    <citation type="submission" date="2016-09" db="EMBL/GenBank/DDBJ databases">
        <title>Acidihalobacter prosperus F5.</title>
        <authorList>
            <person name="Khaleque H.N."/>
            <person name="Ramsay J.P."/>
            <person name="Kaksonen A.H."/>
            <person name="Boxall N.J."/>
            <person name="Watkin E.L.J."/>
        </authorList>
    </citation>
    <scope>NUCLEOTIDE SEQUENCE [LARGE SCALE GENOMIC DNA]</scope>
    <source>
        <strain evidence="6">F5</strain>
    </source>
</reference>
<comment type="similarity">
    <text evidence="2">Belongs to the NADH:flavin oxidoreductase/NADH oxidase family.</text>
</comment>
<dbReference type="Pfam" id="PF00724">
    <property type="entry name" value="Oxidored_FMN"/>
    <property type="match status" value="1"/>
</dbReference>
<dbReference type="FunFam" id="3.20.20.70:FF:000059">
    <property type="entry name" value="N-ethylmaleimide reductase, FMN-linked"/>
    <property type="match status" value="1"/>
</dbReference>
<dbReference type="RefSeq" id="WP_070079850.1">
    <property type="nucleotide sequence ID" value="NZ_CP017415.1"/>
</dbReference>
<dbReference type="InterPro" id="IPR045247">
    <property type="entry name" value="Oye-like"/>
</dbReference>
<dbReference type="GO" id="GO:0016628">
    <property type="term" value="F:oxidoreductase activity, acting on the CH-CH group of donors, NAD or NADP as acceptor"/>
    <property type="evidence" value="ECO:0007669"/>
    <property type="project" value="UniProtKB-ARBA"/>
</dbReference>
<dbReference type="InterPro" id="IPR013785">
    <property type="entry name" value="Aldolase_TIM"/>
</dbReference>
<dbReference type="Proteomes" id="UP000095401">
    <property type="component" value="Chromosome"/>
</dbReference>
<keyword evidence="6" id="KW-1185">Reference proteome</keyword>
<dbReference type="KEGG" id="aprs:BI364_03130"/>
<dbReference type="GO" id="GO:0010181">
    <property type="term" value="F:FMN binding"/>
    <property type="evidence" value="ECO:0007669"/>
    <property type="project" value="InterPro"/>
</dbReference>
<proteinExistence type="inferred from homology"/>
<accession>A0A1D8ISL5</accession>
<evidence type="ECO:0000256" key="3">
    <source>
        <dbReference type="ARBA" id="ARBA00023002"/>
    </source>
</evidence>
<evidence type="ECO:0000256" key="1">
    <source>
        <dbReference type="ARBA" id="ARBA00001917"/>
    </source>
</evidence>
<organism evidence="5 6">
    <name type="scientific">Acidihalobacter yilgarnensis</name>
    <dbReference type="NCBI Taxonomy" id="2819280"/>
    <lineage>
        <taxon>Bacteria</taxon>
        <taxon>Pseudomonadati</taxon>
        <taxon>Pseudomonadota</taxon>
        <taxon>Gammaproteobacteria</taxon>
        <taxon>Chromatiales</taxon>
        <taxon>Ectothiorhodospiraceae</taxon>
        <taxon>Acidihalobacter</taxon>
    </lineage>
</organism>
<dbReference type="Gene3D" id="3.20.20.70">
    <property type="entry name" value="Aldolase class I"/>
    <property type="match status" value="1"/>
</dbReference>
<protein>
    <submittedName>
        <fullName evidence="5">Alkene reductase</fullName>
    </submittedName>
</protein>
<dbReference type="PANTHER" id="PTHR22893:SF98">
    <property type="entry name" value="OXIDOREDUCTASE"/>
    <property type="match status" value="1"/>
</dbReference>
<feature type="domain" description="NADH:flavin oxidoreductase/NADH oxidase N-terminal" evidence="4">
    <location>
        <begin position="6"/>
        <end position="338"/>
    </location>
</feature>
<dbReference type="InterPro" id="IPR001155">
    <property type="entry name" value="OxRdtase_FMN_N"/>
</dbReference>
<dbReference type="SUPFAM" id="SSF51395">
    <property type="entry name" value="FMN-linked oxidoreductases"/>
    <property type="match status" value="1"/>
</dbReference>
<evidence type="ECO:0000256" key="2">
    <source>
        <dbReference type="ARBA" id="ARBA00005979"/>
    </source>
</evidence>